<dbReference type="GO" id="GO:0008168">
    <property type="term" value="F:methyltransferase activity"/>
    <property type="evidence" value="ECO:0007669"/>
    <property type="project" value="UniProtKB-UniRule"/>
</dbReference>
<reference evidence="7" key="1">
    <citation type="submission" date="2025-08" db="UniProtKB">
        <authorList>
            <consortium name="RefSeq"/>
        </authorList>
    </citation>
    <scope>IDENTIFICATION</scope>
    <source>
        <tissue evidence="7">Sperm</tissue>
    </source>
</reference>
<evidence type="ECO:0000256" key="1">
    <source>
        <dbReference type="ARBA" id="ARBA00022603"/>
    </source>
</evidence>
<gene>
    <name evidence="4 7" type="primary">BMT2</name>
    <name evidence="4" type="synonym">SAMTOR</name>
</gene>
<proteinExistence type="inferred from homology"/>
<dbReference type="InterPro" id="IPR021867">
    <property type="entry name" value="Bmt2/SAMTOR"/>
</dbReference>
<dbReference type="KEGG" id="pmrn:116942406"/>
<dbReference type="HAMAP" id="MF_03044">
    <property type="entry name" value="BMT2"/>
    <property type="match status" value="1"/>
</dbReference>
<evidence type="ECO:0000256" key="3">
    <source>
        <dbReference type="ARBA" id="ARBA00022691"/>
    </source>
</evidence>
<evidence type="ECO:0000313" key="7">
    <source>
        <dbReference type="RefSeq" id="XP_032810185.1"/>
    </source>
</evidence>
<sequence>MASAASLPLDIAASSPRHGAPRRRGGGGEPERDAGKAEQDKLSGLVKGVHRRLRKKLKEVGDFGRVWREHCADGETLSEYASAMRSLAREHWSQRREGENRIDWCRSVCLEYFLSGGMERALAKDERRRQVTSCGGGEGTAPRVAYSPRHISSARTVDAEAKPPWWGGDGGSCGTSNGGGMGGSVSERWRPSDRGASGAFSPYGSPLEASLQPPRRQSGCGAAHTGKIRLLDVGSCFNPFLCFDEFQALGIDIIPAVDSVFRCDFLNLQLDAPLQLAPESQDAFLRQLPGPVVRSLPRELFHAVVFSLLLSYFPSPCQRWLCCQTAHGLLALGGLLLIVTPDSSHAGRHAGMVRSWRLAIEALGFKRWRYVKASHMHLMAFRKVTNQHSSDLLSHNYPEMLYIPQDFTWEDTERVENGGGEMGLGEHPSARSLFEDRLLADGFSELPDLAAFPASFNDSDSEESQASSLQFHEMDDPILLLA</sequence>
<feature type="binding site" evidence="4">
    <location>
        <position position="252"/>
    </location>
    <ligand>
        <name>S-adenosyl-L-methionine</name>
        <dbReference type="ChEBI" id="CHEBI:59789"/>
    </ligand>
</feature>
<dbReference type="AlphaFoldDB" id="A0AAJ7WU91"/>
<dbReference type="FunFam" id="3.40.50.150:FF:000089">
    <property type="entry name" value="S-adenosylmethionine sensor upstream of mTORC1"/>
    <property type="match status" value="1"/>
</dbReference>
<dbReference type="InterPro" id="IPR029063">
    <property type="entry name" value="SAM-dependent_MTases_sf"/>
</dbReference>
<comment type="subunit">
    <text evidence="4">Interacts with the GATOR1 complex; interaction is disrupted when BMT2/SAMTOR binds S-adenosyl-L-methionine. Interacts with the KICSTOR complex; interaction is disrupted when BMT2/SAMTOR binds S-adenosyl-L-methionine.</text>
</comment>
<feature type="region of interest" description="Disordered" evidence="5">
    <location>
        <begin position="175"/>
        <end position="218"/>
    </location>
</feature>
<dbReference type="PANTHER" id="PTHR21008">
    <property type="entry name" value="S-ADENOSYLMETHIONINE SENSOR UPSTREAM OF MTORC1-RELATED"/>
    <property type="match status" value="1"/>
</dbReference>
<keyword evidence="2 4" id="KW-0808">Transferase</keyword>
<evidence type="ECO:0000256" key="2">
    <source>
        <dbReference type="ARBA" id="ARBA00022679"/>
    </source>
</evidence>
<dbReference type="RefSeq" id="XP_032810185.1">
    <property type="nucleotide sequence ID" value="XM_032954294.1"/>
</dbReference>
<comment type="similarity">
    <text evidence="4">Belongs to the BMT2 family.</text>
</comment>
<comment type="function">
    <text evidence="4">S-adenosyl-L-methionine-binding protein that acts as an inhibitor of mTORC1 signaling via interaction with the GATOR1 and KICSTOR complexes. Acts as a sensor of S-adenosyl-L-methionine to signal methionine sufficiency to mTORC1: in presence of methionine, binds S-adenosyl-L-methionine, leading to disrupt interaction with the GATOR1 and KICSTOR complexes and promote mTORC1 signaling. Upon methionine starvation, S-adenosyl-L-methionine levels are reduced, thereby promoting the association with GATOR1 and KICSTOR, leading to inhibit mTORC1 signaling. Probably also acts as a S-adenosyl-L-methionine-dependent methyltransferase.</text>
</comment>
<feature type="binding site" evidence="4">
    <location>
        <position position="234"/>
    </location>
    <ligand>
        <name>S-adenosyl-L-methionine</name>
        <dbReference type="ChEBI" id="CHEBI:59789"/>
    </ligand>
</feature>
<evidence type="ECO:0000256" key="5">
    <source>
        <dbReference type="SAM" id="MobiDB-lite"/>
    </source>
</evidence>
<keyword evidence="1 4" id="KW-0489">Methyltransferase</keyword>
<name>A0AAJ7WU91_PETMA</name>
<dbReference type="GeneID" id="116942406"/>
<dbReference type="CTD" id="154743"/>
<evidence type="ECO:0000313" key="6">
    <source>
        <dbReference type="Proteomes" id="UP001318040"/>
    </source>
</evidence>
<dbReference type="EC" id="2.1.1.-" evidence="4"/>
<accession>A0AAJ7WU91</accession>
<evidence type="ECO:0000256" key="4">
    <source>
        <dbReference type="HAMAP-Rule" id="MF_03044"/>
    </source>
</evidence>
<dbReference type="PANTHER" id="PTHR21008:SF0">
    <property type="entry name" value="S-ADENOSYLMETHIONINE SENSOR UPSTREAM OF MTORC1"/>
    <property type="match status" value="1"/>
</dbReference>
<keyword evidence="3 4" id="KW-0949">S-adenosyl-L-methionine</keyword>
<feature type="region of interest" description="Disordered" evidence="5">
    <location>
        <begin position="1"/>
        <end position="44"/>
    </location>
</feature>
<dbReference type="GO" id="GO:1904262">
    <property type="term" value="P:negative regulation of TORC1 signaling"/>
    <property type="evidence" value="ECO:0007669"/>
    <property type="project" value="TreeGrafter"/>
</dbReference>
<dbReference type="SUPFAM" id="SSF53335">
    <property type="entry name" value="S-adenosyl-L-methionine-dependent methyltransferases"/>
    <property type="match status" value="1"/>
</dbReference>
<protein>
    <recommendedName>
        <fullName evidence="4">S-adenosylmethionine sensor upstream of mTORC1</fullName>
    </recommendedName>
    <alternativeName>
        <fullName evidence="4">Probable methyltransferase BMT2 homolog</fullName>
        <ecNumber evidence="4">2.1.1.-</ecNumber>
    </alternativeName>
</protein>
<keyword evidence="6" id="KW-1185">Reference proteome</keyword>
<organism evidence="6 7">
    <name type="scientific">Petromyzon marinus</name>
    <name type="common">Sea lamprey</name>
    <dbReference type="NCBI Taxonomy" id="7757"/>
    <lineage>
        <taxon>Eukaryota</taxon>
        <taxon>Metazoa</taxon>
        <taxon>Chordata</taxon>
        <taxon>Craniata</taxon>
        <taxon>Vertebrata</taxon>
        <taxon>Cyclostomata</taxon>
        <taxon>Hyperoartia</taxon>
        <taxon>Petromyzontiformes</taxon>
        <taxon>Petromyzontidae</taxon>
        <taxon>Petromyzon</taxon>
    </lineage>
</organism>
<dbReference type="GO" id="GO:0032259">
    <property type="term" value="P:methylation"/>
    <property type="evidence" value="ECO:0007669"/>
    <property type="project" value="UniProtKB-KW"/>
</dbReference>
<feature type="compositionally biased region" description="Basic and acidic residues" evidence="5">
    <location>
        <begin position="29"/>
        <end position="41"/>
    </location>
</feature>
<dbReference type="Proteomes" id="UP001318040">
    <property type="component" value="Chromosome 14"/>
</dbReference>